<name>A0A1F6TT27_9PROT</name>
<evidence type="ECO:0000313" key="5">
    <source>
        <dbReference type="Proteomes" id="UP000179362"/>
    </source>
</evidence>
<dbReference type="PANTHER" id="PTHR13504">
    <property type="entry name" value="FIDO DOMAIN-CONTAINING PROTEIN DDB_G0283145"/>
    <property type="match status" value="1"/>
</dbReference>
<accession>A0A1F6TT27</accession>
<keyword evidence="2" id="KW-0547">Nucleotide-binding</keyword>
<dbReference type="SUPFAM" id="SSF140931">
    <property type="entry name" value="Fic-like"/>
    <property type="match status" value="1"/>
</dbReference>
<dbReference type="InterPro" id="IPR040198">
    <property type="entry name" value="Fido_containing"/>
</dbReference>
<sequence>MRSFEHGYYLETPLSHELLMAVRAVGEFCGRQRLYAEQSPEVLATLKRAAMVQSVESSNRIEGITVAPGRIDGLVAKKSKPRDRSEQEVAGYRDVLAAIHVNHARMRLSANLILDWHRTLYRYTKERGGKWKAKDNAILEVQPDGRQVVRFKPVTALATPKFMERNVKLFNEAMAEQKTDPLLLIATFVFDFECIHPFTDGNGRIGRLLTLLLLYQAGYEVGRYISLERIVEDSKETYYEALHKSSQGWHEGRHDLRPWWNYILGMLTAAYKEFEGRVGSITSARGAKREMVQNAIRRLPDRFRIGDLQRACPGVSYPTLKRALSDLKRQRKIRCLGKGRDAEWERMGS</sequence>
<dbReference type="InterPro" id="IPR036597">
    <property type="entry name" value="Fido-like_dom_sf"/>
</dbReference>
<feature type="binding site" evidence="2">
    <location>
        <begin position="238"/>
        <end position="239"/>
    </location>
    <ligand>
        <name>ATP</name>
        <dbReference type="ChEBI" id="CHEBI:30616"/>
    </ligand>
</feature>
<reference evidence="4 5" key="1">
    <citation type="journal article" date="2016" name="Nat. Commun.">
        <title>Thousands of microbial genomes shed light on interconnected biogeochemical processes in an aquifer system.</title>
        <authorList>
            <person name="Anantharaman K."/>
            <person name="Brown C.T."/>
            <person name="Hug L.A."/>
            <person name="Sharon I."/>
            <person name="Castelle C.J."/>
            <person name="Probst A.J."/>
            <person name="Thomas B.C."/>
            <person name="Singh A."/>
            <person name="Wilkins M.J."/>
            <person name="Karaoz U."/>
            <person name="Brodie E.L."/>
            <person name="Williams K.H."/>
            <person name="Hubbard S.S."/>
            <person name="Banfield J.F."/>
        </authorList>
    </citation>
    <scope>NUCLEOTIDE SEQUENCE [LARGE SCALE GENOMIC DNA]</scope>
</reference>
<gene>
    <name evidence="4" type="ORF">A3B81_06445</name>
</gene>
<feature type="active site" evidence="1">
    <location>
        <position position="196"/>
    </location>
</feature>
<dbReference type="GO" id="GO:0005524">
    <property type="term" value="F:ATP binding"/>
    <property type="evidence" value="ECO:0007669"/>
    <property type="project" value="UniProtKB-KW"/>
</dbReference>
<dbReference type="Gene3D" id="1.10.3290.10">
    <property type="entry name" value="Fido-like domain"/>
    <property type="match status" value="1"/>
</dbReference>
<feature type="domain" description="Fido" evidence="3">
    <location>
        <begin position="108"/>
        <end position="265"/>
    </location>
</feature>
<proteinExistence type="predicted"/>
<evidence type="ECO:0000313" key="4">
    <source>
        <dbReference type="EMBL" id="OGI48216.1"/>
    </source>
</evidence>
<dbReference type="EMBL" id="MFTA01000154">
    <property type="protein sequence ID" value="OGI48216.1"/>
    <property type="molecule type" value="Genomic_DNA"/>
</dbReference>
<dbReference type="Pfam" id="PF02661">
    <property type="entry name" value="Fic"/>
    <property type="match status" value="1"/>
</dbReference>
<dbReference type="AlphaFoldDB" id="A0A1F6TT27"/>
<evidence type="ECO:0000256" key="1">
    <source>
        <dbReference type="PIRSR" id="PIRSR640198-1"/>
    </source>
</evidence>
<keyword evidence="2" id="KW-0067">ATP-binding</keyword>
<dbReference type="Proteomes" id="UP000179362">
    <property type="component" value="Unassembled WGS sequence"/>
</dbReference>
<feature type="binding site" evidence="2">
    <location>
        <begin position="200"/>
        <end position="207"/>
    </location>
    <ligand>
        <name>ATP</name>
        <dbReference type="ChEBI" id="CHEBI:30616"/>
    </ligand>
</feature>
<comment type="caution">
    <text evidence="4">The sequence shown here is derived from an EMBL/GenBank/DDBJ whole genome shotgun (WGS) entry which is preliminary data.</text>
</comment>
<evidence type="ECO:0000259" key="3">
    <source>
        <dbReference type="PROSITE" id="PS51459"/>
    </source>
</evidence>
<dbReference type="InterPro" id="IPR003812">
    <property type="entry name" value="Fido"/>
</dbReference>
<protein>
    <submittedName>
        <fullName evidence="4">Cell filamentation protein Fic</fullName>
    </submittedName>
</protein>
<evidence type="ECO:0000256" key="2">
    <source>
        <dbReference type="PIRSR" id="PIRSR640198-2"/>
    </source>
</evidence>
<dbReference type="PROSITE" id="PS51459">
    <property type="entry name" value="FIDO"/>
    <property type="match status" value="1"/>
</dbReference>
<dbReference type="PANTHER" id="PTHR13504:SF38">
    <property type="entry name" value="FIDO DOMAIN-CONTAINING PROTEIN"/>
    <property type="match status" value="1"/>
</dbReference>
<organism evidence="4 5">
    <name type="scientific">Candidatus Muproteobacteria bacterium RIFCSPHIGHO2_02_FULL_65_16</name>
    <dbReference type="NCBI Taxonomy" id="1817766"/>
    <lineage>
        <taxon>Bacteria</taxon>
        <taxon>Pseudomonadati</taxon>
        <taxon>Pseudomonadota</taxon>
        <taxon>Candidatus Muproteobacteria</taxon>
    </lineage>
</organism>